<keyword evidence="3" id="KW-0460">Magnesium</keyword>
<proteinExistence type="predicted"/>
<dbReference type="PANTHER" id="PTHR20854:SF4">
    <property type="entry name" value="INOSITOL-1-MONOPHOSPHATASE-RELATED"/>
    <property type="match status" value="1"/>
</dbReference>
<evidence type="ECO:0000256" key="1">
    <source>
        <dbReference type="ARBA" id="ARBA00022723"/>
    </source>
</evidence>
<dbReference type="Gene3D" id="3.40.190.80">
    <property type="match status" value="1"/>
</dbReference>
<sequence>MQLDSQQLNTLADVAGEAARQAGALIRTFTAGEVEVFRKEGGDSLASQVVTEVDERSQAVILEHLESTIVSYDLALLTEELTDDGSRFEKDYFWCIDPLDGTLPFTQGKPGYAVAIALVRRDGVPMIGVVYDPVLDRLYRAVSGQGLRINGQIYQAPLAVKPAGARLKFCMDCTFETDPRREALSAGMEALAQRAGYAGAVIEIHGGAVCNACYVLEHPPAVYLKEPKPELGGGSFWDFAATACIFQEAGASVSDYHGARLELNSAQHTFFNHCGVRFCSGSFTL</sequence>
<dbReference type="InterPro" id="IPR000760">
    <property type="entry name" value="Inositol_monophosphatase-like"/>
</dbReference>
<dbReference type="PANTHER" id="PTHR20854">
    <property type="entry name" value="INOSITOL MONOPHOSPHATASE"/>
    <property type="match status" value="1"/>
</dbReference>
<accession>A0ABU1AW51</accession>
<dbReference type="InterPro" id="IPR020583">
    <property type="entry name" value="Inositol_monoP_metal-BS"/>
</dbReference>
<dbReference type="Pfam" id="PF00459">
    <property type="entry name" value="Inositol_P"/>
    <property type="match status" value="1"/>
</dbReference>
<gene>
    <name evidence="4" type="ORF">QEH52_12710</name>
</gene>
<protein>
    <submittedName>
        <fullName evidence="4">Inositol monophosphatase family protein</fullName>
    </submittedName>
</protein>
<keyword evidence="2" id="KW-0378">Hydrolase</keyword>
<dbReference type="EMBL" id="JARXHW010000030">
    <property type="protein sequence ID" value="MDQ8208376.1"/>
    <property type="molecule type" value="Genomic_DNA"/>
</dbReference>
<name>A0ABU1AW51_9BACT</name>
<evidence type="ECO:0000313" key="4">
    <source>
        <dbReference type="EMBL" id="MDQ8208376.1"/>
    </source>
</evidence>
<dbReference type="PRINTS" id="PR00377">
    <property type="entry name" value="IMPHPHTASES"/>
</dbReference>
<evidence type="ECO:0000313" key="5">
    <source>
        <dbReference type="Proteomes" id="UP001225316"/>
    </source>
</evidence>
<dbReference type="CDD" id="cd01637">
    <property type="entry name" value="IMPase_like"/>
    <property type="match status" value="1"/>
</dbReference>
<keyword evidence="1" id="KW-0479">Metal-binding</keyword>
<dbReference type="RefSeq" id="WP_308950930.1">
    <property type="nucleotide sequence ID" value="NZ_JARXHW010000030.1"/>
</dbReference>
<organism evidence="4 5">
    <name type="scientific">Thalassobacterium maritimum</name>
    <dbReference type="NCBI Taxonomy" id="3041265"/>
    <lineage>
        <taxon>Bacteria</taxon>
        <taxon>Pseudomonadati</taxon>
        <taxon>Verrucomicrobiota</taxon>
        <taxon>Opitutia</taxon>
        <taxon>Puniceicoccales</taxon>
        <taxon>Coraliomargaritaceae</taxon>
        <taxon>Thalassobacterium</taxon>
    </lineage>
</organism>
<evidence type="ECO:0000256" key="3">
    <source>
        <dbReference type="ARBA" id="ARBA00022842"/>
    </source>
</evidence>
<comment type="caution">
    <text evidence="4">The sequence shown here is derived from an EMBL/GenBank/DDBJ whole genome shotgun (WGS) entry which is preliminary data.</text>
</comment>
<evidence type="ECO:0000256" key="2">
    <source>
        <dbReference type="ARBA" id="ARBA00022801"/>
    </source>
</evidence>
<dbReference type="SUPFAM" id="SSF56655">
    <property type="entry name" value="Carbohydrate phosphatase"/>
    <property type="match status" value="1"/>
</dbReference>
<keyword evidence="5" id="KW-1185">Reference proteome</keyword>
<dbReference type="Proteomes" id="UP001225316">
    <property type="component" value="Unassembled WGS sequence"/>
</dbReference>
<dbReference type="PROSITE" id="PS00629">
    <property type="entry name" value="IMP_1"/>
    <property type="match status" value="1"/>
</dbReference>
<reference evidence="4 5" key="1">
    <citation type="submission" date="2023-04" db="EMBL/GenBank/DDBJ databases">
        <title>A novel bacteria isolated from coastal sediment.</title>
        <authorList>
            <person name="Liu X.-J."/>
            <person name="Du Z.-J."/>
        </authorList>
    </citation>
    <scope>NUCLEOTIDE SEQUENCE [LARGE SCALE GENOMIC DNA]</scope>
    <source>
        <strain evidence="4 5">SDUM461003</strain>
    </source>
</reference>
<dbReference type="Gene3D" id="3.30.540.10">
    <property type="entry name" value="Fructose-1,6-Bisphosphatase, subunit A, domain 1"/>
    <property type="match status" value="1"/>
</dbReference>